<accession>A0A2P5HZ65</accession>
<dbReference type="Proteomes" id="UP000094444">
    <property type="component" value="Unassembled WGS sequence"/>
</dbReference>
<gene>
    <name evidence="1" type="ORF">DHEL01_v206078</name>
</gene>
<dbReference type="OrthoDB" id="10375815at2759"/>
<dbReference type="EMBL" id="MAVT02000475">
    <property type="protein sequence ID" value="POS75532.1"/>
    <property type="molecule type" value="Genomic_DNA"/>
</dbReference>
<evidence type="ECO:0000313" key="2">
    <source>
        <dbReference type="Proteomes" id="UP000094444"/>
    </source>
</evidence>
<dbReference type="InParanoid" id="A0A2P5HZ65"/>
<name>A0A2P5HZ65_DIAHE</name>
<evidence type="ECO:0000313" key="1">
    <source>
        <dbReference type="EMBL" id="POS75532.1"/>
    </source>
</evidence>
<comment type="caution">
    <text evidence="1">The sequence shown here is derived from an EMBL/GenBank/DDBJ whole genome shotgun (WGS) entry which is preliminary data.</text>
</comment>
<proteinExistence type="predicted"/>
<dbReference type="AlphaFoldDB" id="A0A2P5HZ65"/>
<reference evidence="1" key="1">
    <citation type="submission" date="2017-09" db="EMBL/GenBank/DDBJ databases">
        <title>Polyketide synthases of a Diaporthe helianthi virulent isolate.</title>
        <authorList>
            <person name="Baroncelli R."/>
        </authorList>
    </citation>
    <scope>NUCLEOTIDE SEQUENCE [LARGE SCALE GENOMIC DNA]</scope>
    <source>
        <strain evidence="1">7/96</strain>
    </source>
</reference>
<protein>
    <submittedName>
        <fullName evidence="1">Uncharacterized protein</fullName>
    </submittedName>
</protein>
<organism evidence="1 2">
    <name type="scientific">Diaporthe helianthi</name>
    <dbReference type="NCBI Taxonomy" id="158607"/>
    <lineage>
        <taxon>Eukaryota</taxon>
        <taxon>Fungi</taxon>
        <taxon>Dikarya</taxon>
        <taxon>Ascomycota</taxon>
        <taxon>Pezizomycotina</taxon>
        <taxon>Sordariomycetes</taxon>
        <taxon>Sordariomycetidae</taxon>
        <taxon>Diaporthales</taxon>
        <taxon>Diaporthaceae</taxon>
        <taxon>Diaporthe</taxon>
    </lineage>
</organism>
<sequence length="87" mass="9147">MDKGKGHEKQSESASSVVYSWAGREMRFVGHTAGDLGLAPCPTGSHLVTAVGQALLCSVVAAWQRWDTPGNDAGDTDTSGAHQTIYD</sequence>
<keyword evidence="2" id="KW-1185">Reference proteome</keyword>